<organism evidence="2 3">
    <name type="scientific">Paramecium octaurelia</name>
    <dbReference type="NCBI Taxonomy" id="43137"/>
    <lineage>
        <taxon>Eukaryota</taxon>
        <taxon>Sar</taxon>
        <taxon>Alveolata</taxon>
        <taxon>Ciliophora</taxon>
        <taxon>Intramacronucleata</taxon>
        <taxon>Oligohymenophorea</taxon>
        <taxon>Peniculida</taxon>
        <taxon>Parameciidae</taxon>
        <taxon>Paramecium</taxon>
    </lineage>
</organism>
<protein>
    <recommendedName>
        <fullName evidence="4">Transmembrane protein</fullName>
    </recommendedName>
</protein>
<keyword evidence="1" id="KW-0812">Transmembrane</keyword>
<reference evidence="2" key="1">
    <citation type="submission" date="2021-01" db="EMBL/GenBank/DDBJ databases">
        <authorList>
            <consortium name="Genoscope - CEA"/>
            <person name="William W."/>
        </authorList>
    </citation>
    <scope>NUCLEOTIDE SEQUENCE</scope>
</reference>
<evidence type="ECO:0000313" key="2">
    <source>
        <dbReference type="EMBL" id="CAD8212155.1"/>
    </source>
</evidence>
<keyword evidence="1" id="KW-0472">Membrane</keyword>
<gene>
    <name evidence="2" type="ORF">POCTA_138.1.T1570003</name>
</gene>
<keyword evidence="3" id="KW-1185">Reference proteome</keyword>
<feature type="transmembrane region" description="Helical" evidence="1">
    <location>
        <begin position="113"/>
        <end position="130"/>
    </location>
</feature>
<proteinExistence type="predicted"/>
<evidence type="ECO:0000313" key="3">
    <source>
        <dbReference type="Proteomes" id="UP000683925"/>
    </source>
</evidence>
<dbReference type="AlphaFoldDB" id="A0A8S1YDM8"/>
<evidence type="ECO:0000256" key="1">
    <source>
        <dbReference type="SAM" id="Phobius"/>
    </source>
</evidence>
<evidence type="ECO:0008006" key="4">
    <source>
        <dbReference type="Google" id="ProtNLM"/>
    </source>
</evidence>
<name>A0A8S1YDM8_PAROT</name>
<dbReference type="Proteomes" id="UP000683925">
    <property type="component" value="Unassembled WGS sequence"/>
</dbReference>
<keyword evidence="1" id="KW-1133">Transmembrane helix</keyword>
<sequence length="133" mass="15955">MNIFFVNQRIDIAQQNNLPCQNKQTIPQIKKNLIRCDVIYPGLQNQNLTLRQILKKQRNTYFIVNLLKKQCQHTIQKGQIGIKWFQFIDDDLITSRSNILYCYLRYLIKTSDLRSFTSIYILFIVNLIFFDFL</sequence>
<accession>A0A8S1YDM8</accession>
<dbReference type="EMBL" id="CAJJDP010000159">
    <property type="protein sequence ID" value="CAD8212155.1"/>
    <property type="molecule type" value="Genomic_DNA"/>
</dbReference>
<comment type="caution">
    <text evidence="2">The sequence shown here is derived from an EMBL/GenBank/DDBJ whole genome shotgun (WGS) entry which is preliminary data.</text>
</comment>